<name>A0A645AVK9_9ZZZZ</name>
<reference evidence="1" key="1">
    <citation type="submission" date="2019-08" db="EMBL/GenBank/DDBJ databases">
        <authorList>
            <person name="Kucharzyk K."/>
            <person name="Murdoch R.W."/>
            <person name="Higgins S."/>
            <person name="Loffler F."/>
        </authorList>
    </citation>
    <scope>NUCLEOTIDE SEQUENCE</scope>
</reference>
<comment type="caution">
    <text evidence="1">The sequence shown here is derived from an EMBL/GenBank/DDBJ whole genome shotgun (WGS) entry which is preliminary data.</text>
</comment>
<dbReference type="AlphaFoldDB" id="A0A645AVK9"/>
<proteinExistence type="predicted"/>
<dbReference type="EMBL" id="VSSQ01014405">
    <property type="protein sequence ID" value="MPM53584.1"/>
    <property type="molecule type" value="Genomic_DNA"/>
</dbReference>
<gene>
    <name evidence="1" type="ORF">SDC9_100352</name>
</gene>
<evidence type="ECO:0000313" key="1">
    <source>
        <dbReference type="EMBL" id="MPM53584.1"/>
    </source>
</evidence>
<protein>
    <submittedName>
        <fullName evidence="1">Uncharacterized protein</fullName>
    </submittedName>
</protein>
<accession>A0A645AVK9</accession>
<organism evidence="1">
    <name type="scientific">bioreactor metagenome</name>
    <dbReference type="NCBI Taxonomy" id="1076179"/>
    <lineage>
        <taxon>unclassified sequences</taxon>
        <taxon>metagenomes</taxon>
        <taxon>ecological metagenomes</taxon>
    </lineage>
</organism>
<sequence>MGFHVMPHCNSIDMDPSNPVFEQVRDFSYRDVESKILQGWSWYGGKGIGVPESNLNRLNNRDKKVMVKIHPGLGMWRSILIENIQKAVTDLALDAVFIDVTLCTWNIHKSIVDSTSTPEGMNKLIKYVSSINNGIAVGGEGLNEINAQGQSFAQVHLFKHGTDGYERTGQCDLNKFLFGKLCSPIGYSGLGGRNESEELRMQVHLNHGTIPTITISNANEIINTNRSISEMFKLANNNK</sequence>